<evidence type="ECO:0000313" key="2">
    <source>
        <dbReference type="Proteomes" id="UP000243807"/>
    </source>
</evidence>
<dbReference type="KEGG" id="afy:BW247_01180"/>
<dbReference type="Pfam" id="PF05787">
    <property type="entry name" value="PhoX"/>
    <property type="match status" value="1"/>
</dbReference>
<reference evidence="1 2" key="1">
    <citation type="submission" date="2017-01" db="EMBL/GenBank/DDBJ databases">
        <title>Draft sequence of Acidihalobacter ferrooxidans strain DSM 14175 (strain V8).</title>
        <authorList>
            <person name="Khaleque H.N."/>
            <person name="Ramsay J.P."/>
            <person name="Murphy R.J.T."/>
            <person name="Kaksonen A.H."/>
            <person name="Boxall N.J."/>
            <person name="Watkin E.L.J."/>
        </authorList>
    </citation>
    <scope>NUCLEOTIDE SEQUENCE [LARGE SCALE GENOMIC DNA]</scope>
    <source>
        <strain evidence="1 2">V8</strain>
    </source>
</reference>
<dbReference type="PANTHER" id="PTHR35399">
    <property type="entry name" value="SLR8030 PROTEIN"/>
    <property type="match status" value="1"/>
</dbReference>
<accession>A0A1P8UDE2</accession>
<dbReference type="EMBL" id="CP019434">
    <property type="protein sequence ID" value="APZ41881.1"/>
    <property type="molecule type" value="Genomic_DNA"/>
</dbReference>
<proteinExistence type="predicted"/>
<gene>
    <name evidence="1" type="ORF">BW247_01180</name>
</gene>
<dbReference type="STRING" id="1765967.BW247_01180"/>
<protein>
    <recommendedName>
        <fullName evidence="3">Alkaline phosphatase</fullName>
    </recommendedName>
</protein>
<dbReference type="PANTHER" id="PTHR35399:SF2">
    <property type="entry name" value="DUF839 DOMAIN-CONTAINING PROTEIN"/>
    <property type="match status" value="1"/>
</dbReference>
<evidence type="ECO:0008006" key="3">
    <source>
        <dbReference type="Google" id="ProtNLM"/>
    </source>
</evidence>
<dbReference type="AlphaFoldDB" id="A0A1P8UDE2"/>
<dbReference type="Proteomes" id="UP000243807">
    <property type="component" value="Chromosome"/>
</dbReference>
<organism evidence="1 2">
    <name type="scientific">Acidihalobacter ferrooxydans</name>
    <dbReference type="NCBI Taxonomy" id="1765967"/>
    <lineage>
        <taxon>Bacteria</taxon>
        <taxon>Pseudomonadati</taxon>
        <taxon>Pseudomonadota</taxon>
        <taxon>Gammaproteobacteria</taxon>
        <taxon>Chromatiales</taxon>
        <taxon>Ectothiorhodospiraceae</taxon>
        <taxon>Acidihalobacter</taxon>
    </lineage>
</organism>
<dbReference type="OrthoDB" id="9801383at2"/>
<dbReference type="InterPro" id="IPR008557">
    <property type="entry name" value="PhoX"/>
</dbReference>
<name>A0A1P8UDE2_9GAMM</name>
<keyword evidence="2" id="KW-1185">Reference proteome</keyword>
<evidence type="ECO:0000313" key="1">
    <source>
        <dbReference type="EMBL" id="APZ41881.1"/>
    </source>
</evidence>
<dbReference type="RefSeq" id="WP_076835228.1">
    <property type="nucleotide sequence ID" value="NZ_CP019434.1"/>
</dbReference>
<sequence>MKNPERVEASPDHEAESVSSRRRFLGLLGGAPFLLSGPSVLTGASLLGMSGSSRASTPATASPATPIAIKFNSMPAPSSVAERATVFTNATIDVIYANNSTKTLSLSYKTLYKTGDTLTTPTGAPVLAGGYFNVYGNPIIDTSGATPKQFFSDCPDGQSLIKLHNSNVPGISGNILFLVTQFEYKSENQAGNPMYGKLPSPVAIATLDQDKNSGEMTVKSYFNVPTDSVHGLWITCAASLSPWNTHLGSEEYPPDAWYIEQHGNDKKGLFRDFSKNTFGAPNVAKPYHYGHVPEVTVNPDGTGSIKKYYCMGRISREKVKILPDNRTVLQGDDTTAGGIFVFVADVPGYLSSGTLYAAKLTAGTVPSGSAPSAGAFDIAWIRLGHATSGEIEYMADTLKASGIIDVQYTDPSDSGYTLINYGGSETEWVKIKPGMEKAAAFLETARYAAVLGATMELTKFEGVTLDETNGMAYFAMSSIKKTMSDHAGAIQLNKNKAGAIYALPLGSAFDTNGRAINSAWVPLSMSAPSALVGEPMASDANGNTANVDKIANPDNLSFSKSMGTLFIGEDSGMHLNNAVWAYNVSDKSLARILTVPAGAECTGLQVKDNMNGFAYVMSNFQHPGDWSFASPSQDSLKAAVQENWGDLKNAQAAVGYISGIPSLS</sequence>